<name>A0A0C1D8S4_9SPHI</name>
<comment type="caution">
    <text evidence="1">The sequence shown here is derived from an EMBL/GenBank/DDBJ whole genome shotgun (WGS) entry which is preliminary data.</text>
</comment>
<dbReference type="AlphaFoldDB" id="A0A0C1D8S4"/>
<protein>
    <submittedName>
        <fullName evidence="1">Uncharacterized protein</fullName>
    </submittedName>
</protein>
<evidence type="ECO:0000313" key="1">
    <source>
        <dbReference type="EMBL" id="KIA93701.1"/>
    </source>
</evidence>
<dbReference type="OrthoDB" id="9971977at2"/>
<sequence>MNYKISFLEMDKLAQEANLNKSKKSIEEMRKQTLDLKSKSISKEKKQVIKKNEVPSGNNVLKITQLVSARNS</sequence>
<proteinExistence type="predicted"/>
<organism evidence="1 2">
    <name type="scientific">Pedobacter kyungheensis</name>
    <dbReference type="NCBI Taxonomy" id="1069985"/>
    <lineage>
        <taxon>Bacteria</taxon>
        <taxon>Pseudomonadati</taxon>
        <taxon>Bacteroidota</taxon>
        <taxon>Sphingobacteriia</taxon>
        <taxon>Sphingobacteriales</taxon>
        <taxon>Sphingobacteriaceae</taxon>
        <taxon>Pedobacter</taxon>
    </lineage>
</organism>
<keyword evidence="2" id="KW-1185">Reference proteome</keyword>
<gene>
    <name evidence="1" type="ORF">OC25_11670</name>
</gene>
<accession>A0A0C1D8S4</accession>
<reference evidence="1 2" key="1">
    <citation type="submission" date="2014-10" db="EMBL/GenBank/DDBJ databases">
        <title>Pedobacter Kyungheensis.</title>
        <authorList>
            <person name="Anderson B.M."/>
            <person name="Newman J.D."/>
        </authorList>
    </citation>
    <scope>NUCLEOTIDE SEQUENCE [LARGE SCALE GENOMIC DNA]</scope>
    <source>
        <strain evidence="1 2">KACC 16221</strain>
    </source>
</reference>
<dbReference type="EMBL" id="JSYN01000013">
    <property type="protein sequence ID" value="KIA93701.1"/>
    <property type="molecule type" value="Genomic_DNA"/>
</dbReference>
<evidence type="ECO:0000313" key="2">
    <source>
        <dbReference type="Proteomes" id="UP000031246"/>
    </source>
</evidence>
<dbReference type="RefSeq" id="WP_039476098.1">
    <property type="nucleotide sequence ID" value="NZ_JSYN01000013.1"/>
</dbReference>
<dbReference type="Proteomes" id="UP000031246">
    <property type="component" value="Unassembled WGS sequence"/>
</dbReference>